<feature type="compositionally biased region" description="Low complexity" evidence="1">
    <location>
        <begin position="163"/>
        <end position="172"/>
    </location>
</feature>
<reference evidence="2 3" key="1">
    <citation type="journal article" date="2018" name="Mol. Biol. Evol.">
        <title>Broad Genomic Sampling Reveals a Smut Pathogenic Ancestry of the Fungal Clade Ustilaginomycotina.</title>
        <authorList>
            <person name="Kijpornyongpan T."/>
            <person name="Mondo S.J."/>
            <person name="Barry K."/>
            <person name="Sandor L."/>
            <person name="Lee J."/>
            <person name="Lipzen A."/>
            <person name="Pangilinan J."/>
            <person name="LaButti K."/>
            <person name="Hainaut M."/>
            <person name="Henrissat B."/>
            <person name="Grigoriev I.V."/>
            <person name="Spatafora J.W."/>
            <person name="Aime M.C."/>
        </authorList>
    </citation>
    <scope>NUCLEOTIDE SEQUENCE [LARGE SCALE GENOMIC DNA]</scope>
    <source>
        <strain evidence="2 3">MCA 4198</strain>
    </source>
</reference>
<dbReference type="PANTHER" id="PTHR47842">
    <property type="entry name" value="EXPRESSED PROTEIN"/>
    <property type="match status" value="1"/>
</dbReference>
<dbReference type="EMBL" id="KZ819634">
    <property type="protein sequence ID" value="PWN94108.1"/>
    <property type="molecule type" value="Genomic_DNA"/>
</dbReference>
<dbReference type="STRING" id="215250.A0A316YZL2"/>
<feature type="region of interest" description="Disordered" evidence="1">
    <location>
        <begin position="41"/>
        <end position="80"/>
    </location>
</feature>
<dbReference type="SUPFAM" id="SSF53474">
    <property type="entry name" value="alpha/beta-Hydrolases"/>
    <property type="match status" value="2"/>
</dbReference>
<dbReference type="OrthoDB" id="442243at2759"/>
<feature type="region of interest" description="Disordered" evidence="1">
    <location>
        <begin position="342"/>
        <end position="365"/>
    </location>
</feature>
<name>A0A316YZL2_9BASI</name>
<keyword evidence="3" id="KW-1185">Reference proteome</keyword>
<evidence type="ECO:0000313" key="3">
    <source>
        <dbReference type="Proteomes" id="UP000245768"/>
    </source>
</evidence>
<dbReference type="InParanoid" id="A0A316YZL2"/>
<feature type="compositionally biased region" description="Basic and acidic residues" evidence="1">
    <location>
        <begin position="56"/>
        <end position="71"/>
    </location>
</feature>
<dbReference type="PANTHER" id="PTHR47842:SF1">
    <property type="entry name" value="DUF676 DOMAIN-CONTAINING PROTEIN"/>
    <property type="match status" value="1"/>
</dbReference>
<dbReference type="InterPro" id="IPR029058">
    <property type="entry name" value="AB_hydrolase_fold"/>
</dbReference>
<gene>
    <name evidence="2" type="ORF">FA10DRAFT_277749</name>
</gene>
<dbReference type="Proteomes" id="UP000245768">
    <property type="component" value="Unassembled WGS sequence"/>
</dbReference>
<dbReference type="RefSeq" id="XP_025381306.1">
    <property type="nucleotide sequence ID" value="XM_025523400.1"/>
</dbReference>
<dbReference type="AlphaFoldDB" id="A0A316YZL2"/>
<protein>
    <recommendedName>
        <fullName evidence="4">GPI inositol-deacylase</fullName>
    </recommendedName>
</protein>
<dbReference type="GeneID" id="37045316"/>
<feature type="region of interest" description="Disordered" evidence="1">
    <location>
        <begin position="163"/>
        <end position="190"/>
    </location>
</feature>
<evidence type="ECO:0000256" key="1">
    <source>
        <dbReference type="SAM" id="MobiDB-lite"/>
    </source>
</evidence>
<organism evidence="2 3">
    <name type="scientific">Acaromyces ingoldii</name>
    <dbReference type="NCBI Taxonomy" id="215250"/>
    <lineage>
        <taxon>Eukaryota</taxon>
        <taxon>Fungi</taxon>
        <taxon>Dikarya</taxon>
        <taxon>Basidiomycota</taxon>
        <taxon>Ustilaginomycotina</taxon>
        <taxon>Exobasidiomycetes</taxon>
        <taxon>Exobasidiales</taxon>
        <taxon>Cryptobasidiaceae</taxon>
        <taxon>Acaromyces</taxon>
    </lineage>
</organism>
<evidence type="ECO:0008006" key="4">
    <source>
        <dbReference type="Google" id="ProtNLM"/>
    </source>
</evidence>
<accession>A0A316YZL2</accession>
<proteinExistence type="predicted"/>
<sequence length="365" mass="40073">MSPGTKVLCEVFPTYETRGKLEAAVERLSEWVVERCARLESEEDEDYGSGSAQHEQAQRSEEKQGLESSPKRERRRKKRAKVVLCGHSMGGLVAVDAAMKLEQASWPAIVGVLAFDTPYYGVHPSVFKNTATKYGGYLKQAHSVGSQVLPLVSSFWAAKAVTSSASPPSVSPQQRITGAAGEGSGQQQPQKSRNWMYATAALAAIGTGAAATTATFFGTPAYNYLTDHFLFVSHLWDDKALRSRLEAFSEKQCRRGTVFRVLYNRLPPLERGMQPRTFVVLPSQDASSFGAFEAVDNAKASDEVDAHTTMFYSSSASYYQMGLRSAQLITEALSSRSAWHLDPDAEAERREPVAEAQSQDELHLD</sequence>
<dbReference type="Gene3D" id="3.40.50.1820">
    <property type="entry name" value="alpha/beta hydrolase"/>
    <property type="match status" value="1"/>
</dbReference>
<evidence type="ECO:0000313" key="2">
    <source>
        <dbReference type="EMBL" id="PWN94108.1"/>
    </source>
</evidence>
<feature type="compositionally biased region" description="Basic and acidic residues" evidence="1">
    <location>
        <begin position="342"/>
        <end position="353"/>
    </location>
</feature>